<dbReference type="InterPro" id="IPR050237">
    <property type="entry name" value="ATP-dep_AMP-bd_enzyme"/>
</dbReference>
<feature type="domain" description="AMP-dependent synthetase/ligase" evidence="2">
    <location>
        <begin position="19"/>
        <end position="305"/>
    </location>
</feature>
<dbReference type="SUPFAM" id="SSF56801">
    <property type="entry name" value="Acetyl-CoA synthetase-like"/>
    <property type="match status" value="1"/>
</dbReference>
<evidence type="ECO:0000259" key="2">
    <source>
        <dbReference type="Pfam" id="PF00501"/>
    </source>
</evidence>
<accession>A0A8J2ZET3</accession>
<dbReference type="PANTHER" id="PTHR43767">
    <property type="entry name" value="LONG-CHAIN-FATTY-ACID--COA LIGASE"/>
    <property type="match status" value="1"/>
</dbReference>
<dbReference type="RefSeq" id="WP_188903042.1">
    <property type="nucleotide sequence ID" value="NZ_BMKS01000015.1"/>
</dbReference>
<dbReference type="AlphaFoldDB" id="A0A8J2ZET3"/>
<dbReference type="Gene3D" id="3.30.300.30">
    <property type="match status" value="1"/>
</dbReference>
<reference evidence="3 4" key="1">
    <citation type="journal article" date="2014" name="Int. J. Syst. Evol. Microbiol.">
        <title>Complete genome sequence of Corynebacterium casei LMG S-19264T (=DSM 44701T), isolated from a smear-ripened cheese.</title>
        <authorList>
            <consortium name="US DOE Joint Genome Institute (JGI-PGF)"/>
            <person name="Walter F."/>
            <person name="Albersmeier A."/>
            <person name="Kalinowski J."/>
            <person name="Ruckert C."/>
        </authorList>
    </citation>
    <scope>NUCLEOTIDE SEQUENCE [LARGE SCALE GENOMIC DNA]</scope>
    <source>
        <strain evidence="3 4">CGMCC 1.16330</strain>
    </source>
</reference>
<dbReference type="GO" id="GO:0016874">
    <property type="term" value="F:ligase activity"/>
    <property type="evidence" value="ECO:0007669"/>
    <property type="project" value="UniProtKB-KW"/>
</dbReference>
<dbReference type="Proteomes" id="UP000597507">
    <property type="component" value="Unassembled WGS sequence"/>
</dbReference>
<proteinExistence type="predicted"/>
<gene>
    <name evidence="3" type="ORF">GCM10010964_37630</name>
</gene>
<protein>
    <submittedName>
        <fullName evidence="3">AMP-ligase</fullName>
    </submittedName>
</protein>
<dbReference type="InterPro" id="IPR045851">
    <property type="entry name" value="AMP-bd_C_sf"/>
</dbReference>
<dbReference type="Gene3D" id="3.40.50.12780">
    <property type="entry name" value="N-terminal domain of ligase-like"/>
    <property type="match status" value="1"/>
</dbReference>
<dbReference type="InterPro" id="IPR042099">
    <property type="entry name" value="ANL_N_sf"/>
</dbReference>
<dbReference type="Pfam" id="PF00501">
    <property type="entry name" value="AMP-binding"/>
    <property type="match status" value="1"/>
</dbReference>
<dbReference type="PANTHER" id="PTHR43767:SF8">
    <property type="entry name" value="LONG-CHAIN-FATTY-ACID--COA LIGASE"/>
    <property type="match status" value="1"/>
</dbReference>
<comment type="caution">
    <text evidence="3">The sequence shown here is derived from an EMBL/GenBank/DDBJ whole genome shotgun (WGS) entry which is preliminary data.</text>
</comment>
<evidence type="ECO:0000313" key="3">
    <source>
        <dbReference type="EMBL" id="GGG46737.1"/>
    </source>
</evidence>
<sequence>MPPDAAGTIGAAPPLTPRRPEAVLFRRRGEAITVGRFLAEAAALAARLPEAPCAINLCADRYLALLGFAAALMRGQTTLLSADRSPRRLRELAERHPGAHALVDDAATLAQDAAAAACPVVVTGCAEALLPPGDAGRAVAAPRIPAERIAAIAFTSGSTGEPAPHAKPWGALVAGARAAAARFDLADPARPASIVASVPAQHMYGFETTLLLPLHAEAAGHAGPTFYPSDLAEALAEAPPRRLLVTTPLQLRALLASGAGLPALEAVISATAPLAGELAAEAERAWRTRVLEIYGATEAGSLASRRTVEGPLWRPYDGVRLRIAADGSALAEVPGLPRPVPLADELAPAGDGRFRLLGRRADVVKLAGKRASLAGLTRILNEIEGVRDGVFVAPEDLDRNPRARLAAYVVAPDRSAREIVAALRERIEPAFLPRPVVMLDALPRDAVGKLSRRALAALRPAAARRPRSDA</sequence>
<organism evidence="3 4">
    <name type="scientific">Caldovatus sediminis</name>
    <dbReference type="NCBI Taxonomy" id="2041189"/>
    <lineage>
        <taxon>Bacteria</taxon>
        <taxon>Pseudomonadati</taxon>
        <taxon>Pseudomonadota</taxon>
        <taxon>Alphaproteobacteria</taxon>
        <taxon>Acetobacterales</taxon>
        <taxon>Roseomonadaceae</taxon>
        <taxon>Caldovatus</taxon>
    </lineage>
</organism>
<keyword evidence="4" id="KW-1185">Reference proteome</keyword>
<name>A0A8J2ZET3_9PROT</name>
<keyword evidence="1" id="KW-0436">Ligase</keyword>
<evidence type="ECO:0000313" key="4">
    <source>
        <dbReference type="Proteomes" id="UP000597507"/>
    </source>
</evidence>
<evidence type="ECO:0000256" key="1">
    <source>
        <dbReference type="ARBA" id="ARBA00022598"/>
    </source>
</evidence>
<dbReference type="InterPro" id="IPR000873">
    <property type="entry name" value="AMP-dep_synth/lig_dom"/>
</dbReference>
<dbReference type="EMBL" id="BMKS01000015">
    <property type="protein sequence ID" value="GGG46737.1"/>
    <property type="molecule type" value="Genomic_DNA"/>
</dbReference>